<dbReference type="AlphaFoldDB" id="A0ABD2NU32"/>
<evidence type="ECO:0000313" key="1">
    <source>
        <dbReference type="EMBL" id="KAL3282145.1"/>
    </source>
</evidence>
<dbReference type="EMBL" id="JABFTP020000144">
    <property type="protein sequence ID" value="KAL3282145.1"/>
    <property type="molecule type" value="Genomic_DNA"/>
</dbReference>
<comment type="caution">
    <text evidence="1">The sequence shown here is derived from an EMBL/GenBank/DDBJ whole genome shotgun (WGS) entry which is preliminary data.</text>
</comment>
<proteinExistence type="predicted"/>
<organism evidence="1 2">
    <name type="scientific">Cryptolaemus montrouzieri</name>
    <dbReference type="NCBI Taxonomy" id="559131"/>
    <lineage>
        <taxon>Eukaryota</taxon>
        <taxon>Metazoa</taxon>
        <taxon>Ecdysozoa</taxon>
        <taxon>Arthropoda</taxon>
        <taxon>Hexapoda</taxon>
        <taxon>Insecta</taxon>
        <taxon>Pterygota</taxon>
        <taxon>Neoptera</taxon>
        <taxon>Endopterygota</taxon>
        <taxon>Coleoptera</taxon>
        <taxon>Polyphaga</taxon>
        <taxon>Cucujiformia</taxon>
        <taxon>Coccinelloidea</taxon>
        <taxon>Coccinellidae</taxon>
        <taxon>Scymninae</taxon>
        <taxon>Scymnini</taxon>
        <taxon>Cryptolaemus</taxon>
    </lineage>
</organism>
<evidence type="ECO:0000313" key="2">
    <source>
        <dbReference type="Proteomes" id="UP001516400"/>
    </source>
</evidence>
<name>A0ABD2NU32_9CUCU</name>
<sequence>MNSDFSFKKKQHPKEKASVISLATFLYIFEFIRKGRRKTIEYDDLYEVMDKFQANELGDELEKHWMDRQNKTPKNI</sequence>
<protein>
    <submittedName>
        <fullName evidence="1">Uncharacterized protein</fullName>
    </submittedName>
</protein>
<gene>
    <name evidence="1" type="ORF">HHI36_005340</name>
</gene>
<reference evidence="1 2" key="1">
    <citation type="journal article" date="2021" name="BMC Biol.">
        <title>Horizontally acquired antibacterial genes associated with adaptive radiation of ladybird beetles.</title>
        <authorList>
            <person name="Li H.S."/>
            <person name="Tang X.F."/>
            <person name="Huang Y.H."/>
            <person name="Xu Z.Y."/>
            <person name="Chen M.L."/>
            <person name="Du X.Y."/>
            <person name="Qiu B.Y."/>
            <person name="Chen P.T."/>
            <person name="Zhang W."/>
            <person name="Slipinski A."/>
            <person name="Escalona H.E."/>
            <person name="Waterhouse R.M."/>
            <person name="Zwick A."/>
            <person name="Pang H."/>
        </authorList>
    </citation>
    <scope>NUCLEOTIDE SEQUENCE [LARGE SCALE GENOMIC DNA]</scope>
    <source>
        <strain evidence="1">SYSU2018</strain>
    </source>
</reference>
<keyword evidence="2" id="KW-1185">Reference proteome</keyword>
<accession>A0ABD2NU32</accession>
<dbReference type="Proteomes" id="UP001516400">
    <property type="component" value="Unassembled WGS sequence"/>
</dbReference>